<evidence type="ECO:0000256" key="6">
    <source>
        <dbReference type="ARBA" id="ARBA00022723"/>
    </source>
</evidence>
<dbReference type="Pfam" id="PF02367">
    <property type="entry name" value="TsaE"/>
    <property type="match status" value="1"/>
</dbReference>
<keyword evidence="7" id="KW-0547">Nucleotide-binding</keyword>
<gene>
    <name evidence="11" type="ORF">COU90_03975</name>
</gene>
<dbReference type="GO" id="GO:0016740">
    <property type="term" value="F:transferase activity"/>
    <property type="evidence" value="ECO:0007669"/>
    <property type="project" value="UniProtKB-KW"/>
</dbReference>
<keyword evidence="8" id="KW-0067">ATP-binding</keyword>
<evidence type="ECO:0000256" key="2">
    <source>
        <dbReference type="ARBA" id="ARBA00007599"/>
    </source>
</evidence>
<evidence type="ECO:0000256" key="5">
    <source>
        <dbReference type="ARBA" id="ARBA00022694"/>
    </source>
</evidence>
<keyword evidence="11" id="KW-0808">Transferase</keyword>
<dbReference type="AlphaFoldDB" id="A0A2M8KWD8"/>
<comment type="subcellular location">
    <subcellularLocation>
        <location evidence="1">Cytoplasm</location>
    </subcellularLocation>
</comment>
<protein>
    <recommendedName>
        <fullName evidence="3">tRNA threonylcarbamoyladenosine biosynthesis protein TsaE</fullName>
    </recommendedName>
    <alternativeName>
        <fullName evidence="10">t(6)A37 threonylcarbamoyladenosine biosynthesis protein TsaE</fullName>
    </alternativeName>
</protein>
<dbReference type="PANTHER" id="PTHR33540">
    <property type="entry name" value="TRNA THREONYLCARBAMOYLADENOSINE BIOSYNTHESIS PROTEIN TSAE"/>
    <property type="match status" value="1"/>
</dbReference>
<evidence type="ECO:0000256" key="3">
    <source>
        <dbReference type="ARBA" id="ARBA00019010"/>
    </source>
</evidence>
<keyword evidence="6" id="KW-0479">Metal-binding</keyword>
<evidence type="ECO:0000313" key="11">
    <source>
        <dbReference type="EMBL" id="PJE64229.1"/>
    </source>
</evidence>
<dbReference type="GO" id="GO:0005737">
    <property type="term" value="C:cytoplasm"/>
    <property type="evidence" value="ECO:0007669"/>
    <property type="project" value="UniProtKB-SubCell"/>
</dbReference>
<keyword evidence="4" id="KW-0963">Cytoplasm</keyword>
<dbReference type="EMBL" id="PFEF01000008">
    <property type="protein sequence ID" value="PJE64229.1"/>
    <property type="molecule type" value="Genomic_DNA"/>
</dbReference>
<organism evidence="11 12">
    <name type="scientific">Candidatus Ryanbacteria bacterium CG10_big_fil_rev_8_21_14_0_10_43_42</name>
    <dbReference type="NCBI Taxonomy" id="1974864"/>
    <lineage>
        <taxon>Bacteria</taxon>
        <taxon>Candidatus Ryaniibacteriota</taxon>
    </lineage>
</organism>
<evidence type="ECO:0000256" key="9">
    <source>
        <dbReference type="ARBA" id="ARBA00022842"/>
    </source>
</evidence>
<name>A0A2M8KWD8_9BACT</name>
<dbReference type="GO" id="GO:0005524">
    <property type="term" value="F:ATP binding"/>
    <property type="evidence" value="ECO:0007669"/>
    <property type="project" value="UniProtKB-KW"/>
</dbReference>
<evidence type="ECO:0000256" key="1">
    <source>
        <dbReference type="ARBA" id="ARBA00004496"/>
    </source>
</evidence>
<dbReference type="SUPFAM" id="SSF52540">
    <property type="entry name" value="P-loop containing nucleoside triphosphate hydrolases"/>
    <property type="match status" value="1"/>
</dbReference>
<comment type="caution">
    <text evidence="11">The sequence shown here is derived from an EMBL/GenBank/DDBJ whole genome shotgun (WGS) entry which is preliminary data.</text>
</comment>
<evidence type="ECO:0000256" key="4">
    <source>
        <dbReference type="ARBA" id="ARBA00022490"/>
    </source>
</evidence>
<reference evidence="12" key="1">
    <citation type="submission" date="2017-09" db="EMBL/GenBank/DDBJ databases">
        <title>Depth-based differentiation of microbial function through sediment-hosted aquifers and enrichment of novel symbionts in the deep terrestrial subsurface.</title>
        <authorList>
            <person name="Probst A.J."/>
            <person name="Ladd B."/>
            <person name="Jarett J.K."/>
            <person name="Geller-Mcgrath D.E."/>
            <person name="Sieber C.M.K."/>
            <person name="Emerson J.B."/>
            <person name="Anantharaman K."/>
            <person name="Thomas B.C."/>
            <person name="Malmstrom R."/>
            <person name="Stieglmeier M."/>
            <person name="Klingl A."/>
            <person name="Woyke T."/>
            <person name="Ryan C.M."/>
            <person name="Banfield J.F."/>
        </authorList>
    </citation>
    <scope>NUCLEOTIDE SEQUENCE [LARGE SCALE GENOMIC DNA]</scope>
</reference>
<evidence type="ECO:0000313" key="12">
    <source>
        <dbReference type="Proteomes" id="UP000229098"/>
    </source>
</evidence>
<keyword evidence="9" id="KW-0460">Magnesium</keyword>
<evidence type="ECO:0000256" key="7">
    <source>
        <dbReference type="ARBA" id="ARBA00022741"/>
    </source>
</evidence>
<evidence type="ECO:0000256" key="8">
    <source>
        <dbReference type="ARBA" id="ARBA00022840"/>
    </source>
</evidence>
<proteinExistence type="inferred from homology"/>
<dbReference type="Gene3D" id="3.40.50.300">
    <property type="entry name" value="P-loop containing nucleotide triphosphate hydrolases"/>
    <property type="match status" value="1"/>
</dbReference>
<dbReference type="PANTHER" id="PTHR33540:SF2">
    <property type="entry name" value="TRNA THREONYLCARBAMOYLADENOSINE BIOSYNTHESIS PROTEIN TSAE"/>
    <property type="match status" value="1"/>
</dbReference>
<keyword evidence="5" id="KW-0819">tRNA processing</keyword>
<dbReference type="InterPro" id="IPR027417">
    <property type="entry name" value="P-loop_NTPase"/>
</dbReference>
<evidence type="ECO:0000256" key="10">
    <source>
        <dbReference type="ARBA" id="ARBA00032441"/>
    </source>
</evidence>
<dbReference type="InterPro" id="IPR003442">
    <property type="entry name" value="T6A_TsaE"/>
</dbReference>
<accession>A0A2M8KWD8</accession>
<dbReference type="NCBIfam" id="TIGR00150">
    <property type="entry name" value="T6A_YjeE"/>
    <property type="match status" value="1"/>
</dbReference>
<dbReference type="Proteomes" id="UP000229098">
    <property type="component" value="Unassembled WGS sequence"/>
</dbReference>
<comment type="similarity">
    <text evidence="2">Belongs to the TsaE family.</text>
</comment>
<dbReference type="GO" id="GO:0046872">
    <property type="term" value="F:metal ion binding"/>
    <property type="evidence" value="ECO:0007669"/>
    <property type="project" value="UniProtKB-KW"/>
</dbReference>
<sequence length="239" mass="26926">MGGMDATIITIVAIVIKVLSKPDENGFDKKPLSRKNRTDHSGMKILDKTCSFILSDIKTGVAFFFTRFIYGVYLLLCVHMESKEFTSHSEDETKAIARSIAKELMNNPLEGAGALVVALTGNLGGGKTTFTQGFAEGFGITETVLSPTFILMNTYPIPLYTTTKTQHESFKNLVHIDAYRLDTSMQLHALGWEDIMKSIHNIVLIEWADRARKLLPERYVEIQFEVIHEKTRRILLKIL</sequence>
<dbReference type="GO" id="GO:0002949">
    <property type="term" value="P:tRNA threonylcarbamoyladenosine modification"/>
    <property type="evidence" value="ECO:0007669"/>
    <property type="project" value="InterPro"/>
</dbReference>